<feature type="coiled-coil region" evidence="1">
    <location>
        <begin position="149"/>
        <end position="176"/>
    </location>
</feature>
<keyword evidence="1" id="KW-0175">Coiled coil</keyword>
<sequence>MNFWNLFDTFDNEKFFNPLTGENRTIYFQIIQALIAMANSREDLYEQDAKNKIFDYQSLLEEEAMGSTPNDILKYFEECGWIRREQSRNGLEYYVRITSECRILMDGLMSVRRGADNSKGHIFAMYEIVRAASDDTFGYRRLEPYKQILEPLEMHKNALKNELIDLRDNILALIKKLLDTNELSHMGHLLSKEEMIKDFFNNYFRLKNDGNVLAFIPVIINYCRKLEYEDDALIEKMVYDAPREDHVNQETIRLRLSSIISFLDYSYEDNMNIIENRIDEYYVLANQRIRMRLTYHDSLHPAIERFFQIVNNHPDLMEESVENINKKCINIVNQSFIARQSFDLKKKRDMHKGRVMPIKPIVIDEDTIKKEQELLSRSINRAYSKHNVAKYMDGWHIKEKVHINKDMIKNKKDVLTLIAALMYVNNEDFPYEINITDQRLVTDFCEMPDMIIRRRK</sequence>
<reference evidence="2 3" key="1">
    <citation type="journal article" date="2015" name="Genome Announc.">
        <title>Expanding the biotechnology potential of lactobacilli through comparative genomics of 213 strains and associated genera.</title>
        <authorList>
            <person name="Sun Z."/>
            <person name="Harris H.M."/>
            <person name="McCann A."/>
            <person name="Guo C."/>
            <person name="Argimon S."/>
            <person name="Zhang W."/>
            <person name="Yang X."/>
            <person name="Jeffery I.B."/>
            <person name="Cooney J.C."/>
            <person name="Kagawa T.F."/>
            <person name="Liu W."/>
            <person name="Song Y."/>
            <person name="Salvetti E."/>
            <person name="Wrobel A."/>
            <person name="Rasinkangas P."/>
            <person name="Parkhill J."/>
            <person name="Rea M.C."/>
            <person name="O'Sullivan O."/>
            <person name="Ritari J."/>
            <person name="Douillard F.P."/>
            <person name="Paul Ross R."/>
            <person name="Yang R."/>
            <person name="Briner A.E."/>
            <person name="Felis G.E."/>
            <person name="de Vos W.M."/>
            <person name="Barrangou R."/>
            <person name="Klaenhammer T.R."/>
            <person name="Caufield P.W."/>
            <person name="Cui Y."/>
            <person name="Zhang H."/>
            <person name="O'Toole P.W."/>
        </authorList>
    </citation>
    <scope>NUCLEOTIDE SEQUENCE [LARGE SCALE GENOMIC DNA]</scope>
    <source>
        <strain evidence="2 3">DSM 20405</strain>
    </source>
</reference>
<gene>
    <name evidence="2" type="ORF">IV49_GL001803</name>
</gene>
<proteinExistence type="predicted"/>
<comment type="caution">
    <text evidence="2">The sequence shown here is derived from an EMBL/GenBank/DDBJ whole genome shotgun (WGS) entry which is preliminary data.</text>
</comment>
<evidence type="ECO:0000313" key="2">
    <source>
        <dbReference type="EMBL" id="KRN50718.1"/>
    </source>
</evidence>
<dbReference type="AlphaFoldDB" id="A0A0R2HEE3"/>
<keyword evidence="3" id="KW-1185">Reference proteome</keyword>
<dbReference type="Pfam" id="PF18982">
    <property type="entry name" value="JetA"/>
    <property type="match status" value="1"/>
</dbReference>
<dbReference type="PATRIC" id="fig|1410657.5.peg.1858"/>
<evidence type="ECO:0000256" key="1">
    <source>
        <dbReference type="SAM" id="Coils"/>
    </source>
</evidence>
<organism evidence="2 3">
    <name type="scientific">Kandleria vitulina DSM 20405</name>
    <dbReference type="NCBI Taxonomy" id="1410657"/>
    <lineage>
        <taxon>Bacteria</taxon>
        <taxon>Bacillati</taxon>
        <taxon>Bacillota</taxon>
        <taxon>Erysipelotrichia</taxon>
        <taxon>Erysipelotrichales</taxon>
        <taxon>Coprobacillaceae</taxon>
        <taxon>Kandleria</taxon>
    </lineage>
</organism>
<dbReference type="Proteomes" id="UP000051841">
    <property type="component" value="Unassembled WGS sequence"/>
</dbReference>
<dbReference type="EMBL" id="JQBL01000006">
    <property type="protein sequence ID" value="KRN50718.1"/>
    <property type="molecule type" value="Genomic_DNA"/>
</dbReference>
<accession>A0A0R2HEE3</accession>
<name>A0A0R2HEE3_9FIRM</name>
<dbReference type="InterPro" id="IPR043773">
    <property type="entry name" value="JetA"/>
</dbReference>
<protein>
    <submittedName>
        <fullName evidence="2">Uncharacterized protein</fullName>
    </submittedName>
</protein>
<dbReference type="RefSeq" id="WP_029070595.1">
    <property type="nucleotide sequence ID" value="NZ_JNKN01000006.1"/>
</dbReference>
<evidence type="ECO:0000313" key="3">
    <source>
        <dbReference type="Proteomes" id="UP000051841"/>
    </source>
</evidence>